<dbReference type="GO" id="GO:0003677">
    <property type="term" value="F:DNA binding"/>
    <property type="evidence" value="ECO:0007669"/>
    <property type="project" value="UniProtKB-UniRule"/>
</dbReference>
<sequence>MNQYSYCVMTQGLPKTKRGLERRAQLLHAAEVVIGDKGFSMASIADITREAETALGTFYIYFRSKEEIFRELVLEMGRLTRAMVAEAVTEAPDRLAAERAGLHAFLSFVADRPALYRIVEEARFVDPEAYRNYFTSFARAYAAQLRRAQAAGEITEGDAEIRAWALMGISKTLGERFVLWEDKPDIDRVVEETFRMISEGLVP</sequence>
<dbReference type="EMBL" id="FNYY01000008">
    <property type="protein sequence ID" value="SEJ64225.1"/>
    <property type="molecule type" value="Genomic_DNA"/>
</dbReference>
<dbReference type="SUPFAM" id="SSF46689">
    <property type="entry name" value="Homeodomain-like"/>
    <property type="match status" value="1"/>
</dbReference>
<comment type="caution">
    <text evidence="4">The sequence shown here is derived from an EMBL/GenBank/DDBJ whole genome shotgun (WGS) entry which is preliminary data.</text>
</comment>
<evidence type="ECO:0000313" key="5">
    <source>
        <dbReference type="Proteomes" id="UP000182932"/>
    </source>
</evidence>
<dbReference type="PRINTS" id="PR00455">
    <property type="entry name" value="HTHTETR"/>
</dbReference>
<evidence type="ECO:0000256" key="1">
    <source>
        <dbReference type="ARBA" id="ARBA00023125"/>
    </source>
</evidence>
<dbReference type="InterPro" id="IPR036271">
    <property type="entry name" value="Tet_transcr_reg_TetR-rel_C_sf"/>
</dbReference>
<feature type="DNA-binding region" description="H-T-H motif" evidence="2">
    <location>
        <begin position="43"/>
        <end position="62"/>
    </location>
</feature>
<gene>
    <name evidence="4" type="ORF">SAMN04487940_10893</name>
</gene>
<reference evidence="4 5" key="1">
    <citation type="submission" date="2016-10" db="EMBL/GenBank/DDBJ databases">
        <authorList>
            <person name="Varghese N."/>
            <person name="Submissions S."/>
        </authorList>
    </citation>
    <scope>NUCLEOTIDE SEQUENCE [LARGE SCALE GENOMIC DNA]</scope>
    <source>
        <strain evidence="4 5">FF3</strain>
    </source>
</reference>
<dbReference type="Gene3D" id="1.10.357.10">
    <property type="entry name" value="Tetracycline Repressor, domain 2"/>
    <property type="match status" value="1"/>
</dbReference>
<dbReference type="RefSeq" id="WP_244526499.1">
    <property type="nucleotide sequence ID" value="NZ_CBDCHJ010000006.1"/>
</dbReference>
<proteinExistence type="predicted"/>
<evidence type="ECO:0000313" key="4">
    <source>
        <dbReference type="EMBL" id="SEJ64225.1"/>
    </source>
</evidence>
<dbReference type="InterPro" id="IPR009057">
    <property type="entry name" value="Homeodomain-like_sf"/>
</dbReference>
<dbReference type="PANTHER" id="PTHR43479">
    <property type="entry name" value="ACREF/ENVCD OPERON REPRESSOR-RELATED"/>
    <property type="match status" value="1"/>
</dbReference>
<feature type="domain" description="HTH tetR-type" evidence="3">
    <location>
        <begin position="20"/>
        <end position="80"/>
    </location>
</feature>
<dbReference type="InterPro" id="IPR001647">
    <property type="entry name" value="HTH_TetR"/>
</dbReference>
<keyword evidence="5" id="KW-1185">Reference proteome</keyword>
<evidence type="ECO:0000256" key="2">
    <source>
        <dbReference type="PROSITE-ProRule" id="PRU00335"/>
    </source>
</evidence>
<organism evidence="4 5">
    <name type="scientific">Marinovum algicola</name>
    <dbReference type="NCBI Taxonomy" id="42444"/>
    <lineage>
        <taxon>Bacteria</taxon>
        <taxon>Pseudomonadati</taxon>
        <taxon>Pseudomonadota</taxon>
        <taxon>Alphaproteobacteria</taxon>
        <taxon>Rhodobacterales</taxon>
        <taxon>Roseobacteraceae</taxon>
        <taxon>Marinovum</taxon>
    </lineage>
</organism>
<dbReference type="GeneID" id="80818762"/>
<protein>
    <submittedName>
        <fullName evidence="4">Transcriptional regulator, TetR family</fullName>
    </submittedName>
</protein>
<dbReference type="PROSITE" id="PS50977">
    <property type="entry name" value="HTH_TETR_2"/>
    <property type="match status" value="1"/>
</dbReference>
<dbReference type="Pfam" id="PF00440">
    <property type="entry name" value="TetR_N"/>
    <property type="match status" value="1"/>
</dbReference>
<dbReference type="InterPro" id="IPR050624">
    <property type="entry name" value="HTH-type_Tx_Regulator"/>
</dbReference>
<dbReference type="SUPFAM" id="SSF48498">
    <property type="entry name" value="Tetracyclin repressor-like, C-terminal domain"/>
    <property type="match status" value="1"/>
</dbReference>
<dbReference type="Proteomes" id="UP000182932">
    <property type="component" value="Unassembled WGS sequence"/>
</dbReference>
<accession>A0A975WAS9</accession>
<dbReference type="Gene3D" id="1.10.10.60">
    <property type="entry name" value="Homeodomain-like"/>
    <property type="match status" value="1"/>
</dbReference>
<evidence type="ECO:0000259" key="3">
    <source>
        <dbReference type="PROSITE" id="PS50977"/>
    </source>
</evidence>
<keyword evidence="1 2" id="KW-0238">DNA-binding</keyword>
<dbReference type="AlphaFoldDB" id="A0A975WAS9"/>
<name>A0A975WAS9_9RHOB</name>
<dbReference type="PANTHER" id="PTHR43479:SF11">
    <property type="entry name" value="ACREF_ENVCD OPERON REPRESSOR-RELATED"/>
    <property type="match status" value="1"/>
</dbReference>